<gene>
    <name evidence="5" type="ORF">PVAG01_10443</name>
</gene>
<organism evidence="5 6">
    <name type="scientific">Phlyctema vagabunda</name>
    <dbReference type="NCBI Taxonomy" id="108571"/>
    <lineage>
        <taxon>Eukaryota</taxon>
        <taxon>Fungi</taxon>
        <taxon>Dikarya</taxon>
        <taxon>Ascomycota</taxon>
        <taxon>Pezizomycotina</taxon>
        <taxon>Leotiomycetes</taxon>
        <taxon>Helotiales</taxon>
        <taxon>Dermateaceae</taxon>
        <taxon>Phlyctema</taxon>
    </lineage>
</organism>
<dbReference type="CDD" id="cd11040">
    <property type="entry name" value="CYP7_CYP8-like"/>
    <property type="match status" value="1"/>
</dbReference>
<dbReference type="EMBL" id="JBFCZG010000009">
    <property type="protein sequence ID" value="KAL3418727.1"/>
    <property type="molecule type" value="Genomic_DNA"/>
</dbReference>
<evidence type="ECO:0000256" key="2">
    <source>
        <dbReference type="ARBA" id="ARBA00010617"/>
    </source>
</evidence>
<comment type="similarity">
    <text evidence="2">Belongs to the cytochrome P450 family.</text>
</comment>
<protein>
    <recommendedName>
        <fullName evidence="7">Cytochrome P450</fullName>
    </recommendedName>
</protein>
<comment type="caution">
    <text evidence="5">The sequence shown here is derived from an EMBL/GenBank/DDBJ whole genome shotgun (WGS) entry which is preliminary data.</text>
</comment>
<reference evidence="5 6" key="1">
    <citation type="submission" date="2024-06" db="EMBL/GenBank/DDBJ databases">
        <title>Complete genome of Phlyctema vagabunda strain 19-DSS-EL-015.</title>
        <authorList>
            <person name="Fiorenzani C."/>
        </authorList>
    </citation>
    <scope>NUCLEOTIDE SEQUENCE [LARGE SCALE GENOMIC DNA]</scope>
    <source>
        <strain evidence="5 6">19-DSS-EL-015</strain>
    </source>
</reference>
<evidence type="ECO:0000313" key="6">
    <source>
        <dbReference type="Proteomes" id="UP001629113"/>
    </source>
</evidence>
<dbReference type="InterPro" id="IPR053007">
    <property type="entry name" value="CYP450_monoxygenase_sec-met"/>
</dbReference>
<dbReference type="PANTHER" id="PTHR47582">
    <property type="entry name" value="P450, PUTATIVE (EUROFUNG)-RELATED"/>
    <property type="match status" value="1"/>
</dbReference>
<dbReference type="Proteomes" id="UP001629113">
    <property type="component" value="Unassembled WGS sequence"/>
</dbReference>
<dbReference type="SUPFAM" id="SSF48264">
    <property type="entry name" value="Cytochrome P450"/>
    <property type="match status" value="1"/>
</dbReference>
<dbReference type="InterPro" id="IPR002403">
    <property type="entry name" value="Cyt_P450_E_grp-IV"/>
</dbReference>
<dbReference type="PANTHER" id="PTHR47582:SF1">
    <property type="entry name" value="P450, PUTATIVE (EUROFUNG)-RELATED"/>
    <property type="match status" value="1"/>
</dbReference>
<keyword evidence="3" id="KW-0479">Metal-binding</keyword>
<dbReference type="Gene3D" id="1.10.630.10">
    <property type="entry name" value="Cytochrome P450"/>
    <property type="match status" value="1"/>
</dbReference>
<dbReference type="InterPro" id="IPR036396">
    <property type="entry name" value="Cyt_P450_sf"/>
</dbReference>
<dbReference type="InterPro" id="IPR001128">
    <property type="entry name" value="Cyt_P450"/>
</dbReference>
<evidence type="ECO:0000256" key="1">
    <source>
        <dbReference type="ARBA" id="ARBA00001971"/>
    </source>
</evidence>
<dbReference type="Pfam" id="PF00067">
    <property type="entry name" value="p450"/>
    <property type="match status" value="1"/>
</dbReference>
<keyword evidence="4" id="KW-0408">Iron</keyword>
<evidence type="ECO:0000256" key="3">
    <source>
        <dbReference type="ARBA" id="ARBA00022723"/>
    </source>
</evidence>
<proteinExistence type="inferred from homology"/>
<evidence type="ECO:0008006" key="7">
    <source>
        <dbReference type="Google" id="ProtNLM"/>
    </source>
</evidence>
<comment type="cofactor">
    <cofactor evidence="1">
        <name>heme</name>
        <dbReference type="ChEBI" id="CHEBI:30413"/>
    </cofactor>
</comment>
<dbReference type="PRINTS" id="PR00465">
    <property type="entry name" value="EP450IV"/>
</dbReference>
<evidence type="ECO:0000313" key="5">
    <source>
        <dbReference type="EMBL" id="KAL3418727.1"/>
    </source>
</evidence>
<name>A0ABR4P5Y5_9HELO</name>
<evidence type="ECO:0000256" key="4">
    <source>
        <dbReference type="ARBA" id="ARBA00023004"/>
    </source>
</evidence>
<accession>A0ABR4P5Y5</accession>
<keyword evidence="6" id="KW-1185">Reference proteome</keyword>
<sequence length="405" mass="45522">MIQKQKTLSFRPFLQITAWKHGDATEDTYHKFGGDLGDDLSRYIRLSLAPGPHLDEQNLRMGKRLILEFEDLLNARGSGRAQMYLLEWSRRAVVQASSCGVYGEQHPFLDPEVEKSLWEWMNYLTMHLIAGLDIRGKGAKLPEDASHLAREHQRTLREAGVCDLDNAKQASIFTIAAFSNSAPTLYWTIWELFSRPEILAEVRQEIMTQAVSGSKKEGFVLDVAVVKTRCPLLVSVFQETQRTRHVNASFRMVMEDTVLDGKYLLKKGNFLQMPGAPIHSNTGIWGHAASEFDPYRFVPKKGSGRDSLPTNNGFMAWGAAPYLCPARQFATTEILIVAAMMAIRVDLLPIEGSWDKNPAVSFVELSTLLNPMKDSKLDIQVREEWEGSWSLKMGESLSRVSLASG</sequence>